<organism evidence="3 4">
    <name type="scientific">Fusarium longipes</name>
    <dbReference type="NCBI Taxonomy" id="694270"/>
    <lineage>
        <taxon>Eukaryota</taxon>
        <taxon>Fungi</taxon>
        <taxon>Dikarya</taxon>
        <taxon>Ascomycota</taxon>
        <taxon>Pezizomycotina</taxon>
        <taxon>Sordariomycetes</taxon>
        <taxon>Hypocreomycetidae</taxon>
        <taxon>Hypocreales</taxon>
        <taxon>Nectriaceae</taxon>
        <taxon>Fusarium</taxon>
    </lineage>
</organism>
<gene>
    <name evidence="3" type="ORF">FLONG3_5054</name>
</gene>
<dbReference type="Pfam" id="PF06985">
    <property type="entry name" value="HET"/>
    <property type="match status" value="1"/>
</dbReference>
<comment type="caution">
    <text evidence="3">The sequence shown here is derived from an EMBL/GenBank/DDBJ whole genome shotgun (WGS) entry which is preliminary data.</text>
</comment>
<dbReference type="AlphaFoldDB" id="A0A395SWG0"/>
<evidence type="ECO:0000313" key="3">
    <source>
        <dbReference type="EMBL" id="RGP76811.1"/>
    </source>
</evidence>
<reference evidence="3 4" key="1">
    <citation type="journal article" date="2018" name="PLoS Pathog.">
        <title>Evolution of structural diversity of trichothecenes, a family of toxins produced by plant pathogenic and entomopathogenic fungi.</title>
        <authorList>
            <person name="Proctor R.H."/>
            <person name="McCormick S.P."/>
            <person name="Kim H.S."/>
            <person name="Cardoza R.E."/>
            <person name="Stanley A.M."/>
            <person name="Lindo L."/>
            <person name="Kelly A."/>
            <person name="Brown D.W."/>
            <person name="Lee T."/>
            <person name="Vaughan M.M."/>
            <person name="Alexander N.J."/>
            <person name="Busman M."/>
            <person name="Gutierrez S."/>
        </authorList>
    </citation>
    <scope>NUCLEOTIDE SEQUENCE [LARGE SCALE GENOMIC DNA]</scope>
    <source>
        <strain evidence="3 4">NRRL 20695</strain>
    </source>
</reference>
<feature type="region of interest" description="Disordered" evidence="1">
    <location>
        <begin position="554"/>
        <end position="628"/>
    </location>
</feature>
<dbReference type="OrthoDB" id="2157530at2759"/>
<feature type="compositionally biased region" description="Polar residues" evidence="1">
    <location>
        <begin position="617"/>
        <end position="628"/>
    </location>
</feature>
<dbReference type="Proteomes" id="UP000266234">
    <property type="component" value="Unassembled WGS sequence"/>
</dbReference>
<dbReference type="STRING" id="694270.A0A395SWG0"/>
<evidence type="ECO:0000313" key="4">
    <source>
        <dbReference type="Proteomes" id="UP000266234"/>
    </source>
</evidence>
<proteinExistence type="predicted"/>
<feature type="domain" description="Heterokaryon incompatibility" evidence="2">
    <location>
        <begin position="52"/>
        <end position="195"/>
    </location>
</feature>
<name>A0A395SWG0_9HYPO</name>
<evidence type="ECO:0000256" key="1">
    <source>
        <dbReference type="SAM" id="MobiDB-lite"/>
    </source>
</evidence>
<feature type="compositionally biased region" description="Basic residues" evidence="1">
    <location>
        <begin position="579"/>
        <end position="593"/>
    </location>
</feature>
<dbReference type="InterPro" id="IPR052895">
    <property type="entry name" value="HetReg/Transcr_Mod"/>
</dbReference>
<dbReference type="PANTHER" id="PTHR24148:SF82">
    <property type="entry name" value="HETEROKARYON INCOMPATIBILITY DOMAIN-CONTAINING PROTEIN"/>
    <property type="match status" value="1"/>
</dbReference>
<evidence type="ECO:0000259" key="2">
    <source>
        <dbReference type="Pfam" id="PF06985"/>
    </source>
</evidence>
<dbReference type="EMBL" id="PXOG01000108">
    <property type="protein sequence ID" value="RGP76811.1"/>
    <property type="molecule type" value="Genomic_DNA"/>
</dbReference>
<accession>A0A395SWG0</accession>
<feature type="compositionally biased region" description="Low complexity" evidence="1">
    <location>
        <begin position="599"/>
        <end position="616"/>
    </location>
</feature>
<dbReference type="InterPro" id="IPR010730">
    <property type="entry name" value="HET"/>
</dbReference>
<keyword evidence="4" id="KW-1185">Reference proteome</keyword>
<sequence>MSNVESSFNKQPYPGPPLPSPDCIRLIILQPGCGESIQCELVVRKLDSTGPYEALSYTWGDLSILQSISVVRSDSTDTHQFSVTSNCFSALRRLRYPDKPRVLWIDALAINQADSKERNQQVSFMSRIYSQADTVLIYLGETTEDSDLAMSFLKDCDDPQKETHALSYPRIKTLTDCLTNFFSRPWFTRVWVIQEALLSTYSLVYCGDITIQWSAIKNFYNFNVNMKWLPKLPFVVSTSKRFLTNTHMQVQSAMLKALLDSRHCRATDPRDKVYSILPLLQSFDDTLDICLDYDLSVAEVYTDCAIAIMAKRGLEVLYTVQGISRIPGLPSWVPDWSIPTKREIPGVDHMRSSKSIARQVPDTGHGTNAAVLQVNGQLWGRISRIETPFIAGHSRLPLDKWKDLLSDAAVTAIGGRSRCSMLCDGDSLFCAFYQTIGCVHCDMDDVETQWSQLEDPWNDVVRDCELKNSIFSSGGGYYLPFEDIPFHEAGLWSMPGSDAYAIRKILRTCHRRRFFITDTGYMGLAPEETEVGENKSQYNTSCFKLPTIIMANDAPKPTVEADPSPPGNNPGHQNVKTSSKPKRSAKSGGRNRPKGKDTPISSNPPSNAPNPRSENNGSKSTPGFSEGNTVLQNYGLSVSGRKERILSAVKTDKYFHMVEQSWQALLQTKPSIAERFSYAEFRHCSALQLYHRIESVKFDALGIKPSAPTRIPLPRTTRAFQPIWSVLANIGIVDDDDLRVTYIPDGHLPSTPDADDNTDLENLVACTLYDWNASWKAVQTARKKRNPNCTHEASIYYIYLNKAP</sequence>
<protein>
    <recommendedName>
        <fullName evidence="2">Heterokaryon incompatibility domain-containing protein</fullName>
    </recommendedName>
</protein>
<dbReference type="PANTHER" id="PTHR24148">
    <property type="entry name" value="ANKYRIN REPEAT DOMAIN-CONTAINING PROTEIN 39 HOMOLOG-RELATED"/>
    <property type="match status" value="1"/>
</dbReference>